<organism evidence="1 2">
    <name type="scientific">Rothia mucilaginosa (strain DY-18)</name>
    <name type="common">Stomatococcus mucilaginosus</name>
    <dbReference type="NCBI Taxonomy" id="680646"/>
    <lineage>
        <taxon>Bacteria</taxon>
        <taxon>Bacillati</taxon>
        <taxon>Actinomycetota</taxon>
        <taxon>Actinomycetes</taxon>
        <taxon>Micrococcales</taxon>
        <taxon>Micrococcaceae</taxon>
        <taxon>Rothia</taxon>
    </lineage>
</organism>
<dbReference type="KEGG" id="rmu:RMDY18_13680"/>
<dbReference type="EMBL" id="AP011540">
    <property type="protein sequence ID" value="BAI65200.1"/>
    <property type="molecule type" value="Genomic_DNA"/>
</dbReference>
<reference evidence="1 2" key="2">
    <citation type="journal article" date="2010" name="J Osaka Dent Univ">
        <title>Isolation and identification of Rothia mucilaginosa from persistent apical periodontitis lesions.</title>
        <authorList>
            <person name="Yamane K."/>
            <person name="Yoshida M."/>
            <person name="Fujihira T."/>
            <person name="Baba T."/>
            <person name="Tsuji N."/>
            <person name="Hayashi H."/>
            <person name="Sugimori C."/>
            <person name="Yamanaka T."/>
            <person name="Mashimo C."/>
            <person name="Nambu T."/>
            <person name="Kawai H."/>
            <person name="Fukushima H."/>
        </authorList>
    </citation>
    <scope>NUCLEOTIDE SEQUENCE [LARGE SCALE GENOMIC DNA]</scope>
    <source>
        <strain evidence="1 2">DY-18</strain>
    </source>
</reference>
<protein>
    <submittedName>
        <fullName evidence="1">Uncharacterized protein</fullName>
    </submittedName>
</protein>
<evidence type="ECO:0000313" key="2">
    <source>
        <dbReference type="Proteomes" id="UP000001883"/>
    </source>
</evidence>
<accession>D2NU74</accession>
<name>D2NU74_ROTMD</name>
<dbReference type="Proteomes" id="UP000001883">
    <property type="component" value="Chromosome"/>
</dbReference>
<sequence>MHSVLACALCPRLCSAQVKRNARVFTHYERRPGHCRVYCSPPTIAAKSMNVLCAVLEVLGDQERDFQGLRVVQARVAQGLVAVSQCCLVDGVGATQALGHVVAGHFHVDTAGERPQSLVHLEEAANLVEHVVEAAGLVAGGHGDGVAVHRVGYPNNLRAFSLHALNDCGQLLADVLRAHAGDEGQAAGLAVRVELIDQCECILCGGGRAQLHADGVADLGEEVHVCIVDAAGALANPQEVCRGVVGQLGARVDAGEGTLVVHYQGFVADVHVGGLECFEVNAAGFHELEGATNFAGSLLVALMRGVGGEAAVPLVYGAQVCEAALGEGAHQVQGGGAGVVAAQHALGVVHACFGGEVEAVDGLAAEGGQGDVAAGFHVCGARLGELTRHATHLHHGHGGAVGEHCRHLQDGLDAAGDLVGGCTREGFCTVAALQEECAAFSNLTECLAHGVDLTGENERRYRVQLGDGALKIFVLAPGRLLVNVQLTPGVQAVVGGLRGAEVLIAHLHSIGMVLCVF</sequence>
<dbReference type="STRING" id="680646.RMDY18_13680"/>
<evidence type="ECO:0000313" key="1">
    <source>
        <dbReference type="EMBL" id="BAI65200.1"/>
    </source>
</evidence>
<dbReference type="AlphaFoldDB" id="D2NU74"/>
<gene>
    <name evidence="1" type="ordered locus">RMDY18_13680</name>
</gene>
<reference evidence="1 2" key="3">
    <citation type="journal article" date="2010" name="Sequencing">
        <title>Complete Genome Sequence of Rothia mucilaginosa DY-18: A Clinical Isolate with Dense Meshwork-Like Structures from a Persistent Apical Periodontitis Lesion.</title>
        <authorList>
            <person name="Yamane K."/>
            <person name="Nambu T."/>
            <person name="Yamanaka T."/>
            <person name="Mashimo C."/>
            <person name="Sugimori C."/>
            <person name="Leung K.-P."/>
            <person name="Fukushima H."/>
        </authorList>
    </citation>
    <scope>NUCLEOTIDE SEQUENCE [LARGE SCALE GENOMIC DNA]</scope>
    <source>
        <strain evidence="1 2">DY-18</strain>
    </source>
</reference>
<proteinExistence type="predicted"/>
<dbReference type="HOGENOM" id="CLU_526644_0_0_11"/>
<keyword evidence="2" id="KW-1185">Reference proteome</keyword>
<reference evidence="2" key="1">
    <citation type="submission" date="2009-07" db="EMBL/GenBank/DDBJ databases">
        <title>Complete genome sequence of Rothia mucilaginosa DJ.</title>
        <authorList>
            <person name="Yamane K."/>
            <person name="Nambu T."/>
            <person name="Mashimo C."/>
            <person name="Sugimori C."/>
            <person name="Yamanaka T."/>
            <person name="Leung K."/>
            <person name="Fukushima H."/>
        </authorList>
    </citation>
    <scope>NUCLEOTIDE SEQUENCE [LARGE SCALE GENOMIC DNA]</scope>
    <source>
        <strain evidence="2">DY-18</strain>
    </source>
</reference>